<protein>
    <recommendedName>
        <fullName evidence="33">Envelope glycoprotein gp160</fullName>
    </recommendedName>
    <alternativeName>
        <fullName evidence="33">Env polyprotein</fullName>
    </alternativeName>
    <component>
        <recommendedName>
            <fullName evidence="33">Surface protein gp120</fullName>
            <shortName evidence="33">SU</shortName>
        </recommendedName>
        <alternativeName>
            <fullName evidence="33">Glycoprotein 120</fullName>
            <shortName evidence="33">gp120</shortName>
        </alternativeName>
    </component>
    <component>
        <recommendedName>
            <fullName evidence="33">Transmembrane protein gp41</fullName>
            <shortName evidence="33">TM</shortName>
        </recommendedName>
        <alternativeName>
            <fullName evidence="33">Glycoprotein 41</fullName>
            <shortName evidence="33">gp41</shortName>
        </alternativeName>
    </component>
</protein>
<feature type="disulfide bond" evidence="33">
    <location>
        <begin position="595"/>
        <end position="601"/>
    </location>
</feature>
<dbReference type="Gene3D" id="1.10.287.210">
    <property type="match status" value="1"/>
</dbReference>
<evidence type="ECO:0000256" key="18">
    <source>
        <dbReference type="ARBA" id="ARBA00022844"/>
    </source>
</evidence>
<comment type="caution">
    <text evidence="33">Lacks conserved residue(s) required for the propagation of feature annotation.</text>
</comment>
<keyword evidence="17 33" id="KW-1161">Viral attachment to host cell</keyword>
<feature type="region of interest" description="CD4-binding loop" evidence="33">
    <location>
        <begin position="358"/>
        <end position="368"/>
    </location>
</feature>
<dbReference type="GO" id="GO:0055036">
    <property type="term" value="C:virion membrane"/>
    <property type="evidence" value="ECO:0007669"/>
    <property type="project" value="UniProtKB-SubCell"/>
</dbReference>
<comment type="domain">
    <text evidence="33">Some of the most genetically diverse regions of the viral genome are present in Env. They are called variable regions 1 through 5 (V1 through V5). Coreceptor usage of gp120 is determined mainly by the primary structure of the third variable region (V3) in the outer domain of gp120. The sequence of V3 determines which coreceptor, CCR5 and/or CXCR4 (corresponding to R5/macrophage, X4/T cell and R5X4/T cell and macrophage tropism), is used to trigger the fusion potential of the Env complex, and hence which cells the virus can infect. Binding to CCR5 involves a region adjacent in addition to V3.</text>
</comment>
<dbReference type="FunFam" id="2.170.40.20:FF:000001">
    <property type="entry name" value="Envelope glycoprotein gp160"/>
    <property type="match status" value="1"/>
</dbReference>
<comment type="subcellular location">
    <molecule>Transmembrane protein gp41</molecule>
    <subcellularLocation>
        <location evidence="33">Virion membrane</location>
        <topology evidence="33">Single-pass type I membrane protein</topology>
    </subcellularLocation>
    <subcellularLocation>
        <location evidence="33">Host cell membrane</location>
        <topology evidence="33">Single-pass type I membrane protein</topology>
    </subcellularLocation>
    <subcellularLocation>
        <location evidence="33">Host endosome membrane</location>
        <topology evidence="33">Single-pass type I membrane protein</topology>
    </subcellularLocation>
    <text evidence="33">It is probably concentrated at the site of budding and incorporated into the virions possibly by contacts between the cytoplasmic tail of Env and the N-terminus of Gag.</text>
</comment>
<dbReference type="FunFam" id="2.170.40.20:FF:000003">
    <property type="entry name" value="Envelope glycoprotein gp160"/>
    <property type="match status" value="1"/>
</dbReference>
<evidence type="ECO:0000256" key="5">
    <source>
        <dbReference type="ARBA" id="ARBA00004578"/>
    </source>
</evidence>
<comment type="function">
    <text evidence="33">Surface protein gp120: Attaches the virus to the host lymphoid cell by binding to the primary receptor CD4. This interaction induces a structural rearrangement creating a high affinity binding site for a chemokine coreceptor like CXCR4 and/or CCR5. Acts as a ligand for CD209/DC-SIGN and CLEC4M/DC-SIGNR, which are respectively found on dendritic cells (DCs), and on endothelial cells of liver sinusoids and lymph node sinuses. These interactions allow capture of viral particles at mucosal surfaces by these cells and subsequent transmission to permissive cells. HIV subverts the migration properties of dendritic cells to gain access to CD4+ T-cells in lymph nodes. Virus transmission to permissive T-cells occurs either in trans (without DCs infection, through viral capture and transmission), or in cis (following DCs productive infection, through the usual CD4-gp120 interaction), thereby inducing a robust infection. In trans infection, bound virions remain infectious over days and it is proposed that they are not degraded, but protected in non-lysosomal acidic organelles within the DCs close to the cell membrane thus contributing to the viral infectious potential during DCs' migration from the periphery to the lymphoid tissues. On arrival at lymphoid tissues, intact virions recycle back to DCs' cell surface allowing virus transmission to CD4+ T-cells.</text>
</comment>
<dbReference type="Pfam" id="PF00516">
    <property type="entry name" value="GP120"/>
    <property type="match status" value="1"/>
</dbReference>
<dbReference type="GO" id="GO:0005198">
    <property type="term" value="F:structural molecule activity"/>
    <property type="evidence" value="ECO:0007669"/>
    <property type="project" value="UniProtKB-UniRule"/>
</dbReference>
<evidence type="ECO:0000256" key="33">
    <source>
        <dbReference type="HAMAP-Rule" id="MF_04083"/>
    </source>
</evidence>
<evidence type="ECO:0000256" key="13">
    <source>
        <dbReference type="ARBA" id="ARBA00022685"/>
    </source>
</evidence>
<evidence type="ECO:0000256" key="7">
    <source>
        <dbReference type="ARBA" id="ARBA00022506"/>
    </source>
</evidence>
<evidence type="ECO:0000256" key="4">
    <source>
        <dbReference type="ARBA" id="ARBA00004563"/>
    </source>
</evidence>
<keyword evidence="18 33" id="KW-0946">Virion</keyword>
<evidence type="ECO:0000256" key="16">
    <source>
        <dbReference type="ARBA" id="ARBA00022729"/>
    </source>
</evidence>
<evidence type="ECO:0000256" key="3">
    <source>
        <dbReference type="ARBA" id="ARBA00004505"/>
    </source>
</evidence>
<sequence length="853" mass="95924">MKVKGIRKICQHSLKGGILLLGILMICSATEKLWVTVYYGVPVWKEATTTLFCASDAKAYETEKHNVWATHACVPTDPNPQEVVLANVTENFNMWKNNMVEQMHEDIISLWDQSLKPCVKLTPLCVTLNCTDANATHANSSWGRIEQGEIKNCSFNTTTDRRDKFQEEFALLYKLDIVKIDNEGNDTYRLINCNTSVITQACPKVSFEPIPIHYCTPAGFAILKCNDKKFNGTGPCKNVSTIQCTHGIKPVVSTQLLLNGSLAEEEVVIRSENFTNNAKTIIVHLNESVQINCSRPNNNTRKSINIGPGRAFYATDIIGDIRQAHCNISRTDWNNTLKKIVTKLRELVGNKTIVFNQSSGGDPEIVMHSFNCRGEFFYCNTSQLFNSTWNVTEGTTNTEGSNNTGGSDPITLPCRIKQIINLWQEVGKAMYAPPIRGQLSCSSNITGLLLTRDGGNNSGSEVETFRPGGGDMRDNWRNELYKYKVVKVEPLGIAPTRAKRRVVQREKRAVTLGAVFLGFLGAAGSTMGAASVTLTVQARQLLSGIVQQQNNLLRAIEAQQHMLQLTVWGIKQLQARVLALERYLADQQLLGIWGCSGKLICTTAVPWNASWSNKTQDIIWNNMTWMEWEKEIDNYTGLIYTLLEESQNQQEKNEKDLLELDKWASLWNWFSITNWLWYIKIFIMIVGGLIGLRIVFAVLSIANRVRQGYSPLSFQTLLPAARGPDRPEGIEGEGGERDRDTSSRSVNGFLAIIWVDLRSLFLFSYHHLRDLLLILARTVELLGRRGWELLKYWGNLLQYWSQELKNSAISLLNATAIAVAEGTDRIIEIVQRAGRAILNIPRRIRQGLERALL</sequence>
<reference evidence="38" key="2">
    <citation type="submission" date="2015-08" db="EMBL/GenBank/DDBJ databases">
        <authorList>
            <person name="Babu N.S."/>
            <person name="Beckwith C.J."/>
            <person name="Beseler K.G."/>
            <person name="Brison A."/>
            <person name="Carone J.V."/>
            <person name="Caskin T.P."/>
            <person name="Diamond M."/>
            <person name="Durham M.E."/>
            <person name="Foxe J.M."/>
            <person name="Go M."/>
            <person name="Henderson B.A."/>
            <person name="Jones I.B."/>
            <person name="McGettigan J.A."/>
            <person name="Micheletti S.J."/>
            <person name="Nasrallah M.E."/>
            <person name="Ortiz D."/>
            <person name="Piller C.R."/>
            <person name="Privatt S.R."/>
            <person name="Schneider S.L."/>
            <person name="Sharp S."/>
            <person name="Smith T.C."/>
            <person name="Stanton J.D."/>
            <person name="Ullery H.E."/>
            <person name="Wilson R.J."/>
            <person name="Serrano M.G."/>
            <person name="Buck G."/>
            <person name="Lee V."/>
            <person name="Wang Y."/>
            <person name="Carvalho R."/>
            <person name="Voegtly L."/>
            <person name="Shi R."/>
            <person name="Duckworth R."/>
            <person name="Johnson A."/>
            <person name="Loviza R."/>
            <person name="Walstead R."/>
            <person name="Shah Z."/>
            <person name="Kiflezghi M."/>
            <person name="Wade K."/>
            <person name="Ball S.L."/>
            <person name="Bradley K.W."/>
            <person name="Asai D.J."/>
            <person name="Bowman C.A."/>
            <person name="Russell D.A."/>
            <person name="Pope W.H."/>
            <person name="Jacobs-Sera D."/>
            <person name="Hendrix R.W."/>
            <person name="Hatfull G.F."/>
        </authorList>
    </citation>
    <scope>NUCLEOTIDE SEQUENCE</scope>
    <source>
        <strain evidence="38">Pat9day1clone7</strain>
    </source>
</reference>
<evidence type="ECO:0000259" key="37">
    <source>
        <dbReference type="Pfam" id="PF00517"/>
    </source>
</evidence>
<feature type="domain" description="Human immunodeficiency virus 1 envelope glycoprotein Gp120" evidence="36">
    <location>
        <begin position="33"/>
        <end position="508"/>
    </location>
</feature>
<name>A0A0M4J3G0_HV1</name>
<feature type="coiled-coil region" evidence="33">
    <location>
        <begin position="630"/>
        <end position="664"/>
    </location>
</feature>
<evidence type="ECO:0000256" key="10">
    <source>
        <dbReference type="ARBA" id="ARBA00022570"/>
    </source>
</evidence>
<keyword evidence="16 33" id="KW-0732">Signal</keyword>
<evidence type="ECO:0000256" key="6">
    <source>
        <dbReference type="ARBA" id="ARBA00004650"/>
    </source>
</evidence>
<comment type="domain">
    <text evidence="33">The YXXL motif is involved in determining the exact site of viral release at the surface of infected mononuclear cells and promotes endocytosis. YXXL and di-leucine endocytosis motifs interact directly or indirectly with the clathrin adapter complexes, opperate independently, and their activities are not additive.</text>
</comment>
<feature type="site" description="Cleavage; by host furin" evidence="33">
    <location>
        <begin position="508"/>
        <end position="509"/>
    </location>
</feature>
<comment type="subunit">
    <text evidence="32">The mature envelope protein (Env) consists of a homotrimer of non-covalently associated gp120-gp41 heterodimers. The resulting complex protrudes from the virus surface as a spike. There seems to be as few as 10 spikes on the average virion. Interacts with host CD4, CCR5 and CXCR4. Gp120 also interacts with the C-type lectins CD209/DC-SIGN and CLEC4M/DC-SIGNR (collectively referred to as DC-SIGN(R)). Gp120 and gp41 interact with GalCer. Gp120 interacts with host ITGA4/ITGB7 complex; on CD4+ T-cells, this interaction results in rapid activation of integrin ITGAL/LFA-1, which facilitates efficient cell-to-cell spreading of HIV-1. Gp120 interacts with cell-associated heparan sulfate; this interaction increases virus infectivity on permissive cells and may be involved in infection of CD4- cells.</text>
</comment>
<feature type="region of interest" description="Immunosuppression" evidence="33">
    <location>
        <begin position="571"/>
        <end position="589"/>
    </location>
</feature>
<keyword evidence="26 33" id="KW-0564">Palmitate</keyword>
<evidence type="ECO:0000256" key="20">
    <source>
        <dbReference type="ARBA" id="ARBA00022879"/>
    </source>
</evidence>
<keyword evidence="28 33" id="KW-0325">Glycoprotein</keyword>
<dbReference type="GO" id="GO:0044175">
    <property type="term" value="C:host cell endosome membrane"/>
    <property type="evidence" value="ECO:0007669"/>
    <property type="project" value="UniProtKB-SubCell"/>
</dbReference>
<evidence type="ECO:0000256" key="27">
    <source>
        <dbReference type="ARBA" id="ARBA00023157"/>
    </source>
</evidence>
<dbReference type="SUPFAM" id="SSF56502">
    <property type="entry name" value="gp120 core"/>
    <property type="match status" value="2"/>
</dbReference>
<comment type="function">
    <text evidence="33">Envelope glycoprotein gp160: Oligomerizes in the host endoplasmic reticulum into predominantly trimers. In a second time, gp160 transits in the host Golgi, where glycosylation is completed. The precursor is then proteolytically cleaved in the trans-Golgi and thereby activated by cellular furin or furin-like proteases to produce gp120 and gp41.</text>
</comment>
<dbReference type="FunFam" id="1.20.5.490:FF:000001">
    <property type="entry name" value="Envelope glycoprotein gp160"/>
    <property type="match status" value="1"/>
</dbReference>
<evidence type="ECO:0000256" key="32">
    <source>
        <dbReference type="ARBA" id="ARBA00062028"/>
    </source>
</evidence>
<comment type="function">
    <text evidence="33">Transmembrane protein gp41: Acts as a class I viral fusion protein. Under the current model, the protein has at least 3 conformational states: pre-fusion native state, pre-hairpin intermediate state, and post-fusion hairpin state. During fusion of viral and target intracellular membranes, the coiled coil regions (heptad repeats) assume a trimer-of-hairpins structure, positioning the fusion peptide in close proximity to the C-terminal region of the ectodomain. The formation of this structure appears to drive apposition and subsequent fusion of viral and target cell membranes. Complete fusion occurs in host cell endosomes and is dynamin-dependent, however some lipid transfer might occur at the plasma membrane. The virus undergoes clathrin-dependent internalization long before endosomal fusion, thus minimizing the surface exposure of conserved viral epitopes during fusion and reducing the efficacy of inhibitors targeting these epitopes. Membranes fusion leads to delivery of the nucleocapsid into the cytoplasm.</text>
</comment>
<dbReference type="InterPro" id="IPR000777">
    <property type="entry name" value="HIV1_Gp120"/>
</dbReference>
<evidence type="ECO:0000256" key="8">
    <source>
        <dbReference type="ARBA" id="ARBA00022510"/>
    </source>
</evidence>
<dbReference type="Gene3D" id="2.170.40.20">
    <property type="entry name" value="Human immunodeficiency virus 1, Gp160, envelope glycoprotein"/>
    <property type="match status" value="2"/>
</dbReference>
<feature type="region of interest" description="Disordered" evidence="35">
    <location>
        <begin position="723"/>
        <end position="742"/>
    </location>
</feature>
<evidence type="ECO:0000256" key="34">
    <source>
        <dbReference type="RuleBase" id="RU363095"/>
    </source>
</evidence>
<evidence type="ECO:0000256" key="15">
    <source>
        <dbReference type="ARBA" id="ARBA00022703"/>
    </source>
</evidence>
<dbReference type="Pfam" id="PF00517">
    <property type="entry name" value="GP41"/>
    <property type="match status" value="1"/>
</dbReference>
<keyword evidence="22 33" id="KW-1133">Transmembrane helix</keyword>
<keyword evidence="24 33" id="KW-0175">Coiled coil</keyword>
<keyword evidence="25 33" id="KW-0472">Membrane</keyword>
<evidence type="ECO:0000256" key="35">
    <source>
        <dbReference type="SAM" id="MobiDB-lite"/>
    </source>
</evidence>
<dbReference type="Gene3D" id="1.20.5.490">
    <property type="entry name" value="Single helix bin"/>
    <property type="match status" value="1"/>
</dbReference>
<proteinExistence type="inferred from homology"/>
<dbReference type="InterPro" id="IPR037527">
    <property type="entry name" value="Gp160"/>
</dbReference>
<keyword evidence="20 33" id="KW-0261">Viral envelope protein</keyword>
<comment type="PTM">
    <text evidence="33">Specific enzymatic cleavages in vivo yield mature proteins. Envelope glycoproteins are synthesized as a inactive precursor that is heavily N-glycosylated and processed likely by host cell furin in the Golgi to yield the mature SU and TM proteins. The cleavage site between SU and TM requires the minimal sequence [KR]-X-[KR]-R. About 2 of the 9 disulfide bonds of gp41 are reduced by P4HB/PDI, following binding to CD4 receptor.</text>
</comment>
<evidence type="ECO:0000256" key="21">
    <source>
        <dbReference type="ARBA" id="ARBA00022890"/>
    </source>
</evidence>
<dbReference type="GO" id="GO:0020002">
    <property type="term" value="C:host cell plasma membrane"/>
    <property type="evidence" value="ECO:0007669"/>
    <property type="project" value="UniProtKB-SubCell"/>
</dbReference>
<dbReference type="InterPro" id="IPR036377">
    <property type="entry name" value="Gp120_core_sf"/>
</dbReference>
<keyword evidence="19 33" id="KW-1043">Host membrane</keyword>
<keyword evidence="31 33" id="KW-1160">Virus entry into host cell</keyword>
<reference evidence="38" key="1">
    <citation type="journal article" date="2015" name="J. Virol.">
        <title>Characterizing the Diverse Mutational Pathways Associated with R5-Tropic Maraviroc Resistance: HIV-1 That Uses the Drug-Bound CCR5 Coreceptor.</title>
        <authorList>
            <person name="Jiang X."/>
            <person name="Feyertag F."/>
            <person name="Meehan C.J."/>
            <person name="McCormack G.P."/>
            <person name="Travers S.A."/>
            <person name="Craig C."/>
            <person name="Westby M."/>
            <person name="Lewis M."/>
            <person name="Robertson D.L."/>
        </authorList>
    </citation>
    <scope>NUCLEOTIDE SEQUENCE</scope>
    <source>
        <strain evidence="38">Pat9day1clone7</strain>
    </source>
</reference>
<dbReference type="GO" id="GO:1903908">
    <property type="term" value="P:positive regulation of plasma membrane raft polarization"/>
    <property type="evidence" value="ECO:0007669"/>
    <property type="project" value="UniProtKB-UniRule"/>
</dbReference>
<feature type="short sequence motif" description="Di-leucine internalization motif" evidence="33">
    <location>
        <begin position="852"/>
        <end position="853"/>
    </location>
</feature>
<dbReference type="GO" id="GO:0019082">
    <property type="term" value="P:viral protein processing"/>
    <property type="evidence" value="ECO:0007669"/>
    <property type="project" value="UniProtKB-UniRule"/>
</dbReference>
<dbReference type="GO" id="GO:0039654">
    <property type="term" value="P:fusion of virus membrane with host endosome membrane"/>
    <property type="evidence" value="ECO:0007669"/>
    <property type="project" value="UniProtKB-UniRule"/>
</dbReference>
<evidence type="ECO:0000256" key="9">
    <source>
        <dbReference type="ARBA" id="ARBA00022511"/>
    </source>
</evidence>
<evidence type="ECO:0000256" key="25">
    <source>
        <dbReference type="ARBA" id="ARBA00023136"/>
    </source>
</evidence>
<dbReference type="CDD" id="cd09909">
    <property type="entry name" value="HIV-1-like_HR1-HR2"/>
    <property type="match status" value="1"/>
</dbReference>
<keyword evidence="21 33" id="KW-1164">Virus endocytosis by host</keyword>
<evidence type="ECO:0000256" key="17">
    <source>
        <dbReference type="ARBA" id="ARBA00022804"/>
    </source>
</evidence>
<evidence type="ECO:0000256" key="31">
    <source>
        <dbReference type="ARBA" id="ARBA00023296"/>
    </source>
</evidence>
<feature type="region of interest" description="Fusion peptide" evidence="33">
    <location>
        <begin position="509"/>
        <end position="529"/>
    </location>
</feature>
<dbReference type="GO" id="GO:0019062">
    <property type="term" value="P:virion attachment to host cell"/>
    <property type="evidence" value="ECO:0007669"/>
    <property type="project" value="UniProtKB-UniRule"/>
</dbReference>
<evidence type="ECO:0000256" key="12">
    <source>
        <dbReference type="ARBA" id="ARBA00022595"/>
    </source>
</evidence>
<feature type="short sequence motif" description="YXXL motif; contains endocytosis signal" evidence="33">
    <location>
        <begin position="709"/>
        <end position="712"/>
    </location>
</feature>
<comment type="PTM">
    <text evidence="33">Highly glycosylated by host. The high number of glycan on the protein is reffered to as 'glycan shield' because it contributes to hide protein sequence from adaptive immune system.</text>
</comment>
<keyword evidence="15 33" id="KW-0053">Apoptosis</keyword>
<accession>A0A0M4J3G0</accession>
<evidence type="ECO:0000256" key="29">
    <source>
        <dbReference type="ARBA" id="ARBA00023280"/>
    </source>
</evidence>
<dbReference type="SUPFAM" id="SSF58069">
    <property type="entry name" value="Virus ectodomain"/>
    <property type="match status" value="1"/>
</dbReference>
<comment type="domain">
    <text evidence="33">The CD4-binding region is targeted by the antibody b12.</text>
</comment>
<evidence type="ECO:0000256" key="14">
    <source>
        <dbReference type="ARBA" id="ARBA00022692"/>
    </source>
</evidence>
<evidence type="ECO:0000256" key="28">
    <source>
        <dbReference type="ARBA" id="ARBA00023180"/>
    </source>
</evidence>
<comment type="domain">
    <text evidence="33">The membrane proximal external region (MPER) present in gp41 is a tryptophan-rich region recognized by the antibodies 2F5, Z13, and 4E10. MPER seems to play a role in fusion.</text>
</comment>
<keyword evidence="14 33" id="KW-0812">Transmembrane</keyword>
<evidence type="ECO:0000256" key="23">
    <source>
        <dbReference type="ARBA" id="ARBA00023046"/>
    </source>
</evidence>
<comment type="subunit">
    <text evidence="33">The mature envelope protein (Env) consists of a homotrimer of non-covalently associated gp120-gp41 heterodimers. The resulting complex protrudes from the virus surface as a spike. There seems to be as few as 10 spikes on the average virion. Surface protein gp120 interacts with host CD4, CCR5 and CXCR4. Gp120 also interacts with the C-type lectins CD209/DC-SIGN and CLEC4M/DC-SIGNR (collectively referred to as DC-SIGN(R)). Gp120 and gp41 interact with GalCer. Gp120 interacts with host ITGA4/ITGB7 complex; on CD4+ T-cells, this interaction results in rapid activation of integrin ITGAL/LFA-1, which facilitates efficient cell-to-cell spreading of HIV-1. Gp120 interacts with cell-associated heparan sulfate; this interaction increases virus infectivity on permissive cells and may be involved in infection of CD4- cells.</text>
</comment>
<organismHost>
    <name type="scientific">Homo sapiens</name>
    <name type="common">Human</name>
    <dbReference type="NCBI Taxonomy" id="9606"/>
</organismHost>
<comment type="subcellular location">
    <molecule>Surface protein gp120</molecule>
    <subcellularLocation>
        <location evidence="33">Virion membrane</location>
        <topology evidence="33">Peripheral membrane protein</topology>
    </subcellularLocation>
    <subcellularLocation>
        <location evidence="33">Host cell membrane</location>
        <topology evidence="33">Peripheral membrane protein</topology>
    </subcellularLocation>
    <subcellularLocation>
        <location evidence="33">Host endosome membrane</location>
        <topology evidence="33">Single-pass type I membrane protein</topology>
    </subcellularLocation>
    <text evidence="33">The surface protein is not anchored to the viral envelope, but associates with the extravirion surface through its binding to TM. It is probably concentrated at the site of budding and incorporated into the virions possibly by contacts between the cytoplasmic tail of Env and the N-terminus of Gag.</text>
</comment>
<organism evidence="38">
    <name type="scientific">Human immunodeficiency virus type 1</name>
    <name type="common">HIV-1</name>
    <dbReference type="NCBI Taxonomy" id="11676"/>
    <lineage>
        <taxon>Viruses</taxon>
        <taxon>Riboviria</taxon>
        <taxon>Pararnavirae</taxon>
        <taxon>Artverviricota</taxon>
        <taxon>Revtraviricetes</taxon>
        <taxon>Ortervirales</taxon>
        <taxon>Retroviridae</taxon>
        <taxon>Orthoretrovirinae</taxon>
        <taxon>Lentivirus</taxon>
        <taxon>Lentivirus humimdef1</taxon>
    </lineage>
</organism>
<keyword evidence="27 33" id="KW-1015">Disulfide bond</keyword>
<keyword evidence="9 33" id="KW-1032">Host cell membrane</keyword>
<feature type="disulfide bond" evidence="33">
    <location>
        <begin position="53"/>
        <end position="73"/>
    </location>
</feature>
<evidence type="ECO:0000256" key="1">
    <source>
        <dbReference type="ARBA" id="ARBA00004402"/>
    </source>
</evidence>
<gene>
    <name evidence="33 38" type="primary">env</name>
</gene>
<keyword evidence="7 33" id="KW-1168">Fusion of virus membrane with host membrane</keyword>
<dbReference type="InterPro" id="IPR000328">
    <property type="entry name" value="GP41-like"/>
</dbReference>
<dbReference type="GO" id="GO:1903911">
    <property type="term" value="P:positive regulation of receptor clustering"/>
    <property type="evidence" value="ECO:0007669"/>
    <property type="project" value="UniProtKB-UniRule"/>
</dbReference>
<comment type="subcellular location">
    <subcellularLocation>
        <location evidence="3">Host cell membrane</location>
        <topology evidence="3">Peripheral membrane protein</topology>
    </subcellularLocation>
    <subcellularLocation>
        <location evidence="1">Host cell membrane</location>
        <topology evidence="1">Single-pass type I membrane protein</topology>
    </subcellularLocation>
    <subcellularLocation>
        <location evidence="2">Host endosome membrane</location>
        <topology evidence="2">Peripheral membrane protein</topology>
    </subcellularLocation>
    <subcellularLocation>
        <location evidence="5">Host endosome membrane</location>
        <topology evidence="5">Single-pass type I membrane protein</topology>
    </subcellularLocation>
    <subcellularLocation>
        <location evidence="6">Virion membrane</location>
        <topology evidence="6">Peripheral membrane protein</topology>
    </subcellularLocation>
    <subcellularLocation>
        <location evidence="4">Virion membrane</location>
        <topology evidence="4">Single-pass type I membrane protein</topology>
    </subcellularLocation>
</comment>
<evidence type="ECO:0000259" key="36">
    <source>
        <dbReference type="Pfam" id="PF00516"/>
    </source>
</evidence>
<evidence type="ECO:0000256" key="22">
    <source>
        <dbReference type="ARBA" id="ARBA00022989"/>
    </source>
</evidence>
<keyword evidence="29 33" id="KW-0899">Viral immunoevasion</keyword>
<dbReference type="GO" id="GO:0016020">
    <property type="term" value="C:membrane"/>
    <property type="evidence" value="ECO:0007669"/>
    <property type="project" value="UniProtKB-UniRule"/>
</dbReference>
<feature type="disulfide bond" evidence="33">
    <location>
        <begin position="215"/>
        <end position="244"/>
    </location>
</feature>
<dbReference type="GO" id="GO:0019064">
    <property type="term" value="P:fusion of virus membrane with host plasma membrane"/>
    <property type="evidence" value="ECO:0007669"/>
    <property type="project" value="UniProtKB-UniRule"/>
</dbReference>
<feature type="topological domain" description="Cytoplasmic" evidence="33">
    <location>
        <begin position="703"/>
        <end position="853"/>
    </location>
</feature>
<feature type="transmembrane region" description="Helical" evidence="34">
    <location>
        <begin position="675"/>
        <end position="699"/>
    </location>
</feature>
<comment type="similarity">
    <text evidence="33">Belongs to the HIV-1 env protein family.</text>
</comment>
<evidence type="ECO:0000256" key="2">
    <source>
        <dbReference type="ARBA" id="ARBA00004433"/>
    </source>
</evidence>
<comment type="miscellaneous">
    <text evidence="33">Inhibitors targeting HIV-1 viral envelope proteins are used as antiretroviral drugs. Attachment of virions to the cell surface via non-specific interactions and CD4 binding can be blocked by inhibitors that include cyanovirin-N, cyclotriazadisulfonamide analogs, PRO 2000, TNX 355 and PRO 542. In addition, BMS 806 can block CD4-induced conformational changes. Env interactions with the coreceptor molecules can be targeted by CCR5 antagonists including SCH-D, maraviroc (UK 427857) and aplaviroc (GW 873140), and the CXCR4 antagonist AMD 070. Fusion of viral and cellular membranes can be inhibited by peptides such as enfuvirtide and tifuvirtide (T 1249). Resistance to inhibitors associated with mutations in Env are observed. Most of the time, single mutations confer only a modest reduction in drug susceptibility. Combination of several mutations is usually required to develop a high-level drug resistance.</text>
</comment>
<feature type="region of interest" description="MPER; binding to GalCer" evidence="33">
    <location>
        <begin position="659"/>
        <end position="680"/>
    </location>
</feature>
<keyword evidence="10 33" id="KW-1165">Clathrin-mediated endocytosis of virus by host</keyword>
<keyword evidence="30 33" id="KW-0449">Lipoprotein</keyword>
<dbReference type="GO" id="GO:0052031">
    <property type="term" value="P:symbiont-mediated perturbation of host defense response"/>
    <property type="evidence" value="ECO:0007669"/>
    <property type="project" value="UniProtKB-UniRule"/>
</dbReference>
<feature type="chain" id="PRO_5023424546" description="Transmembrane protein gp41" evidence="33">
    <location>
        <begin position="509"/>
        <end position="853"/>
    </location>
</feature>
<comment type="miscellaneous">
    <text evidence="33">HIV-1 lineages are divided in three main groups, M (for Major), O (for Outlier), and N (for New, or Non-M, Non-O). The vast majority of strains found worldwide belong to the group M. Group O seems to be endemic to and largely confined to Cameroon and neighboring countries in West Central Africa, where these viruses represent a small minority of HIV-1 strains. The group N is represented by a limited number of isolates from Cameroonian persons. The group M is further subdivided in 9 clades or subtypes (A to D, F to H, J and K).</text>
</comment>
<dbReference type="EMBL" id="KT452245">
    <property type="protein sequence ID" value="ALD52124.1"/>
    <property type="molecule type" value="Genomic_RNA"/>
</dbReference>
<evidence type="ECO:0000256" key="26">
    <source>
        <dbReference type="ARBA" id="ARBA00023139"/>
    </source>
</evidence>
<keyword evidence="8 33" id="KW-1170">Fusion of virus membrane with host endosomal membrane</keyword>
<dbReference type="FunFam" id="1.10.287.210:FF:000001">
    <property type="entry name" value="Envelope glycoprotein gp160"/>
    <property type="match status" value="1"/>
</dbReference>
<dbReference type="HAMAP" id="MF_04083">
    <property type="entry name" value="HIV_ENV"/>
    <property type="match status" value="1"/>
</dbReference>
<evidence type="ECO:0000256" key="11">
    <source>
        <dbReference type="ARBA" id="ARBA00022581"/>
    </source>
</evidence>
<keyword evidence="11 33" id="KW-0945">Host-virus interaction</keyword>
<feature type="domain" description="Retroviral envelope protein GP41-like" evidence="37">
    <location>
        <begin position="527"/>
        <end position="717"/>
    </location>
</feature>
<dbReference type="GO" id="GO:0075512">
    <property type="term" value="P:clathrin-dependent endocytosis of virus by host cell"/>
    <property type="evidence" value="ECO:0007669"/>
    <property type="project" value="UniProtKB-UniRule"/>
</dbReference>
<evidence type="ECO:0000313" key="38">
    <source>
        <dbReference type="EMBL" id="ALD52124.1"/>
    </source>
</evidence>
<keyword evidence="12 33" id="KW-1162">Viral penetration into host cytoplasm</keyword>
<comment type="domain">
    <text evidence="33 34">The 17 amino acids long immunosuppressive region is present in many retroviral envelope proteins. Synthetic peptides derived from this relatively conserved sequence inhibit immune function in vitro and in vivo.</text>
</comment>
<keyword evidence="13 33" id="KW-0165">Cleavage on pair of basic residues</keyword>
<evidence type="ECO:0000256" key="19">
    <source>
        <dbReference type="ARBA" id="ARBA00022870"/>
    </source>
</evidence>
<comment type="PTM">
    <text evidence="33">Palmitoylation of the transmembrane protein and of Env polyprotein (prior to its proteolytic cleavage) is essential for their association with host cell membrane lipid rafts. Palmitoylation is therefore required for envelope trafficking to classical lipid rafts, but not for viral replication.</text>
</comment>
<evidence type="ECO:0000256" key="24">
    <source>
        <dbReference type="ARBA" id="ARBA00023054"/>
    </source>
</evidence>
<feature type="disulfide bond" evidence="33">
    <location>
        <begin position="225"/>
        <end position="236"/>
    </location>
</feature>
<feature type="chain" id="PRO_5023424544" description="Envelope glycoprotein gp160" evidence="33">
    <location>
        <begin position="32"/>
        <end position="853"/>
    </location>
</feature>
<dbReference type="GO" id="GO:0019031">
    <property type="term" value="C:viral envelope"/>
    <property type="evidence" value="ECO:0007669"/>
    <property type="project" value="UniProtKB-KW"/>
</dbReference>
<keyword evidence="23 33" id="KW-1039">Host endosome</keyword>
<evidence type="ECO:0000256" key="30">
    <source>
        <dbReference type="ARBA" id="ARBA00023288"/>
    </source>
</evidence>